<dbReference type="EMBL" id="BEXD01002223">
    <property type="protein sequence ID" value="GBB97518.1"/>
    <property type="molecule type" value="Genomic_DNA"/>
</dbReference>
<dbReference type="EMBL" id="BLAL01000072">
    <property type="protein sequence ID" value="GES83683.1"/>
    <property type="molecule type" value="Genomic_DNA"/>
</dbReference>
<organism evidence="3 5">
    <name type="scientific">Rhizophagus clarus</name>
    <dbReference type="NCBI Taxonomy" id="94130"/>
    <lineage>
        <taxon>Eukaryota</taxon>
        <taxon>Fungi</taxon>
        <taxon>Fungi incertae sedis</taxon>
        <taxon>Mucoromycota</taxon>
        <taxon>Glomeromycotina</taxon>
        <taxon>Glomeromycetes</taxon>
        <taxon>Glomerales</taxon>
        <taxon>Glomeraceae</taxon>
        <taxon>Rhizophagus</taxon>
    </lineage>
</organism>
<evidence type="ECO:0000259" key="2">
    <source>
        <dbReference type="PROSITE" id="PS50048"/>
    </source>
</evidence>
<evidence type="ECO:0000313" key="5">
    <source>
        <dbReference type="Proteomes" id="UP000247702"/>
    </source>
</evidence>
<dbReference type="AlphaFoldDB" id="A0A2Z6S094"/>
<keyword evidence="5" id="KW-1185">Reference proteome</keyword>
<dbReference type="GO" id="GO:0000981">
    <property type="term" value="F:DNA-binding transcription factor activity, RNA polymerase II-specific"/>
    <property type="evidence" value="ECO:0007669"/>
    <property type="project" value="InterPro"/>
</dbReference>
<feature type="region of interest" description="Disordered" evidence="1">
    <location>
        <begin position="1"/>
        <end position="26"/>
    </location>
</feature>
<reference evidence="3 5" key="1">
    <citation type="submission" date="2017-11" db="EMBL/GenBank/DDBJ databases">
        <title>The genome of Rhizophagus clarus HR1 reveals common genetic basis of auxotrophy among arbuscular mycorrhizal fungi.</title>
        <authorList>
            <person name="Kobayashi Y."/>
        </authorList>
    </citation>
    <scope>NUCLEOTIDE SEQUENCE [LARGE SCALE GENOMIC DNA]</scope>
    <source>
        <strain evidence="3 5">HR1</strain>
    </source>
</reference>
<dbReference type="PROSITE" id="PS00463">
    <property type="entry name" value="ZN2_CY6_FUNGAL_1"/>
    <property type="match status" value="1"/>
</dbReference>
<dbReference type="CDD" id="cd00067">
    <property type="entry name" value="GAL4"/>
    <property type="match status" value="1"/>
</dbReference>
<dbReference type="Proteomes" id="UP000615446">
    <property type="component" value="Unassembled WGS sequence"/>
</dbReference>
<dbReference type="GO" id="GO:0008270">
    <property type="term" value="F:zinc ion binding"/>
    <property type="evidence" value="ECO:0007669"/>
    <property type="project" value="InterPro"/>
</dbReference>
<gene>
    <name evidence="4" type="ORF">RCL2_001083500</name>
    <name evidence="3" type="ORF">RclHR1_00030075</name>
</gene>
<dbReference type="Proteomes" id="UP000247702">
    <property type="component" value="Unassembled WGS sequence"/>
</dbReference>
<dbReference type="SMART" id="SM00066">
    <property type="entry name" value="GAL4"/>
    <property type="match status" value="1"/>
</dbReference>
<dbReference type="OrthoDB" id="4132249at2759"/>
<dbReference type="InterPro" id="IPR001138">
    <property type="entry name" value="Zn2Cys6_DnaBD"/>
</dbReference>
<dbReference type="Gene3D" id="4.10.240.10">
    <property type="entry name" value="Zn(2)-C6 fungal-type DNA-binding domain"/>
    <property type="match status" value="1"/>
</dbReference>
<dbReference type="InterPro" id="IPR036864">
    <property type="entry name" value="Zn2-C6_fun-type_DNA-bd_sf"/>
</dbReference>
<protein>
    <submittedName>
        <fullName evidence="4">RING-4 like protein</fullName>
    </submittedName>
</protein>
<dbReference type="SUPFAM" id="SSF57701">
    <property type="entry name" value="Zn2/Cys6 DNA-binding domain"/>
    <property type="match status" value="1"/>
</dbReference>
<proteinExistence type="predicted"/>
<dbReference type="Pfam" id="PF00172">
    <property type="entry name" value="Zn_clus"/>
    <property type="match status" value="1"/>
</dbReference>
<evidence type="ECO:0000256" key="1">
    <source>
        <dbReference type="SAM" id="MobiDB-lite"/>
    </source>
</evidence>
<comment type="caution">
    <text evidence="3">The sequence shown here is derived from an EMBL/GenBank/DDBJ whole genome shotgun (WGS) entry which is preliminary data.</text>
</comment>
<dbReference type="PROSITE" id="PS50048">
    <property type="entry name" value="ZN2_CY6_FUNGAL_2"/>
    <property type="match status" value="1"/>
</dbReference>
<feature type="compositionally biased region" description="Pro residues" evidence="1">
    <location>
        <begin position="14"/>
        <end position="26"/>
    </location>
</feature>
<reference evidence="4" key="2">
    <citation type="submission" date="2019-10" db="EMBL/GenBank/DDBJ databases">
        <title>Conservation and host-specific expression of non-tandemly repeated heterogenous ribosome RNA gene in arbuscular mycorrhizal fungi.</title>
        <authorList>
            <person name="Maeda T."/>
            <person name="Kobayashi Y."/>
            <person name="Nakagawa T."/>
            <person name="Ezawa T."/>
            <person name="Yamaguchi K."/>
            <person name="Bino T."/>
            <person name="Nishimoto Y."/>
            <person name="Shigenobu S."/>
            <person name="Kawaguchi M."/>
        </authorList>
    </citation>
    <scope>NUCLEOTIDE SEQUENCE</scope>
    <source>
        <strain evidence="4">HR1</strain>
    </source>
</reference>
<evidence type="ECO:0000313" key="4">
    <source>
        <dbReference type="EMBL" id="GES83683.1"/>
    </source>
</evidence>
<sequence length="238" mass="27223">MSVHFEDNPSIVSPQPPQSPVTLPLPPVHPQLLTHYPSILKKRISIKKEDEGTECYVHFIFVSSDSKSDIHEEISKCFNMERFSLRDSEKNFITGSYDSLERDRCYDIIDRSEKSSKNSEKSLIKNDVNLAYCDDTSESIISSELNKSIENEDIKKAKKRKIFSPQNSSIEQEDNNTTEKSSSKKKSRSMPVPRACSRCRQIKKGCDRQRPCGRCVKSNLSDNCDAGKTDYEEQQEDL</sequence>
<feature type="region of interest" description="Disordered" evidence="1">
    <location>
        <begin position="156"/>
        <end position="238"/>
    </location>
</feature>
<accession>A0A2Z6S094</accession>
<feature type="domain" description="Zn(2)-C6 fungal-type" evidence="2">
    <location>
        <begin position="195"/>
        <end position="224"/>
    </location>
</feature>
<name>A0A2Z6S094_9GLOM</name>
<evidence type="ECO:0000313" key="3">
    <source>
        <dbReference type="EMBL" id="GBB97518.1"/>
    </source>
</evidence>